<organism evidence="2 3">
    <name type="scientific">Achromobacter spanius</name>
    <dbReference type="NCBI Taxonomy" id="217203"/>
    <lineage>
        <taxon>Bacteria</taxon>
        <taxon>Pseudomonadati</taxon>
        <taxon>Pseudomonadota</taxon>
        <taxon>Betaproteobacteria</taxon>
        <taxon>Burkholderiales</taxon>
        <taxon>Alcaligenaceae</taxon>
        <taxon>Achromobacter</taxon>
    </lineage>
</organism>
<name>A0AAW3I8C0_9BURK</name>
<evidence type="ECO:0000256" key="1">
    <source>
        <dbReference type="SAM" id="MobiDB-lite"/>
    </source>
</evidence>
<dbReference type="RefSeq" id="WP_050446302.1">
    <property type="nucleotide sequence ID" value="NZ_LGVG01000008.1"/>
</dbReference>
<accession>A0AAW3I8C0</accession>
<dbReference type="Proteomes" id="UP000037511">
    <property type="component" value="Unassembled WGS sequence"/>
</dbReference>
<comment type="caution">
    <text evidence="2">The sequence shown here is derived from an EMBL/GenBank/DDBJ whole genome shotgun (WGS) entry which is preliminary data.</text>
</comment>
<evidence type="ECO:0000313" key="2">
    <source>
        <dbReference type="EMBL" id="KNE28142.1"/>
    </source>
</evidence>
<dbReference type="EMBL" id="LGVG01000008">
    <property type="protein sequence ID" value="KNE28142.1"/>
    <property type="molecule type" value="Genomic_DNA"/>
</dbReference>
<reference evidence="2 3" key="1">
    <citation type="submission" date="2015-07" db="EMBL/GenBank/DDBJ databases">
        <title>Draft genome of Achromobacter spanius.</title>
        <authorList>
            <person name="Wang X."/>
        </authorList>
    </citation>
    <scope>NUCLEOTIDE SEQUENCE [LARGE SCALE GENOMIC DNA]</scope>
    <source>
        <strain evidence="2 3">CGMCC9173</strain>
    </source>
</reference>
<protein>
    <submittedName>
        <fullName evidence="2">Uncharacterized protein</fullName>
    </submittedName>
</protein>
<evidence type="ECO:0000313" key="3">
    <source>
        <dbReference type="Proteomes" id="UP000037511"/>
    </source>
</evidence>
<proteinExistence type="predicted"/>
<feature type="region of interest" description="Disordered" evidence="1">
    <location>
        <begin position="328"/>
        <end position="349"/>
    </location>
</feature>
<feature type="compositionally biased region" description="Polar residues" evidence="1">
    <location>
        <begin position="328"/>
        <end position="342"/>
    </location>
</feature>
<dbReference type="AlphaFoldDB" id="A0AAW3I8C0"/>
<sequence length="349" mass="37715">MTENNAAQPGLTDDEIRDIITNAHQSHGAFKTGYGLALGRAIESALLSKLRAEGVQAGEPVADERCKRCGGPGWYTSHTTGYPESIPCSACNPQGVSVEQLENDPFLAAQLWRKSADAEGSPLERILEHVSEYGESMASSTLLSVRSIARRNVETRIAAELAALASAPVAGEAEKPVAEVVSRYGDPEAFGERDLKVLVDLNSYPYGAKFYAAPQASEAVRNADQDEMERLGWVNIGYKHDLEKARRAISFCNIPGFDTMSLDNAIYWLRANADKDGGDCAKSAGENLLDYAMAIAHERELDVLGHKHNSDEAVDRFKAAVDRALPSTPSVVKQSLTATQTGEKGESDE</sequence>
<gene>
    <name evidence="2" type="ORF">AFM18_08190</name>
</gene>